<dbReference type="AlphaFoldDB" id="A0A034WLK4"/>
<dbReference type="GeneID" id="105229903"/>
<feature type="transmembrane region" description="Helical" evidence="2">
    <location>
        <begin position="16"/>
        <end position="40"/>
    </location>
</feature>
<organism evidence="3">
    <name type="scientific">Bactrocera dorsalis</name>
    <name type="common">Oriental fruit fly</name>
    <name type="synonym">Dacus dorsalis</name>
    <dbReference type="NCBI Taxonomy" id="27457"/>
    <lineage>
        <taxon>Eukaryota</taxon>
        <taxon>Metazoa</taxon>
        <taxon>Ecdysozoa</taxon>
        <taxon>Arthropoda</taxon>
        <taxon>Hexapoda</taxon>
        <taxon>Insecta</taxon>
        <taxon>Pterygota</taxon>
        <taxon>Neoptera</taxon>
        <taxon>Endopterygota</taxon>
        <taxon>Diptera</taxon>
        <taxon>Brachycera</taxon>
        <taxon>Muscomorpha</taxon>
        <taxon>Tephritoidea</taxon>
        <taxon>Tephritidae</taxon>
        <taxon>Bactrocera</taxon>
        <taxon>Bactrocera</taxon>
    </lineage>
</organism>
<evidence type="ECO:0000313" key="3">
    <source>
        <dbReference type="EMBL" id="JAC56456.1"/>
    </source>
</evidence>
<keyword evidence="2" id="KW-0812">Transmembrane</keyword>
<keyword evidence="2" id="KW-1133">Transmembrane helix</keyword>
<protein>
    <submittedName>
        <fullName evidence="3">Uncharacterized protein</fullName>
    </submittedName>
</protein>
<keyword evidence="2" id="KW-0472">Membrane</keyword>
<feature type="compositionally biased region" description="Basic and acidic residues" evidence="1">
    <location>
        <begin position="83"/>
        <end position="98"/>
    </location>
</feature>
<dbReference type="OrthoDB" id="6619981at2759"/>
<dbReference type="RefSeq" id="XP_011208702.2">
    <property type="nucleotide sequence ID" value="XM_011210400.4"/>
</dbReference>
<proteinExistence type="predicted"/>
<evidence type="ECO:0000256" key="1">
    <source>
        <dbReference type="SAM" id="MobiDB-lite"/>
    </source>
</evidence>
<reference evidence="3" key="1">
    <citation type="journal article" date="2014" name="BMC Genomics">
        <title>Characterizing the developmental transcriptome of the oriental fruit fly, Bactrocera dorsalis (Diptera: Tephritidae) through comparative genomic analysis with Drosophila melanogaster utilizing modENCODE datasets.</title>
        <authorList>
            <person name="Geib S.M."/>
            <person name="Calla B."/>
            <person name="Hall B."/>
            <person name="Hou S."/>
            <person name="Manoukis N.C."/>
        </authorList>
    </citation>
    <scope>NUCLEOTIDE SEQUENCE</scope>
    <source>
        <strain evidence="3">Punador</strain>
    </source>
</reference>
<sequence length="113" mass="12980">MKHQQVVVDYWNMIKTSFTCLLLAFSGYILIKMVQTIFWLPGYLQKNQKRLEELAAKYSLELNDDKSLADVLKAQIEATIEEKEPLTNEKSDEAKDTDTVVAANVQSEPKKQK</sequence>
<feature type="region of interest" description="Disordered" evidence="1">
    <location>
        <begin position="83"/>
        <end position="113"/>
    </location>
</feature>
<accession>A0A034WLK4</accession>
<dbReference type="EMBL" id="GAKP01002496">
    <property type="protein sequence ID" value="JAC56456.1"/>
    <property type="molecule type" value="Transcribed_RNA"/>
</dbReference>
<dbReference type="KEGG" id="bdr:105229903"/>
<name>A0A034WLK4_BACDO</name>
<evidence type="ECO:0000256" key="2">
    <source>
        <dbReference type="SAM" id="Phobius"/>
    </source>
</evidence>